<comment type="caution">
    <text evidence="6">The sequence shown here is derived from an EMBL/GenBank/DDBJ whole genome shotgun (WGS) entry which is preliminary data.</text>
</comment>
<dbReference type="Proteomes" id="UP000176723">
    <property type="component" value="Unassembled WGS sequence"/>
</dbReference>
<feature type="domain" description="ATP-grasp" evidence="5">
    <location>
        <begin position="130"/>
        <end position="334"/>
    </location>
</feature>
<dbReference type="Gene3D" id="3.40.50.20">
    <property type="match status" value="1"/>
</dbReference>
<gene>
    <name evidence="6" type="ORF">A3A65_00145</name>
</gene>
<keyword evidence="4" id="KW-0547">Nucleotide-binding</keyword>
<dbReference type="GO" id="GO:0046872">
    <property type="term" value="F:metal ion binding"/>
    <property type="evidence" value="ECO:0007669"/>
    <property type="project" value="InterPro"/>
</dbReference>
<evidence type="ECO:0000256" key="3">
    <source>
        <dbReference type="ARBA" id="ARBA00023316"/>
    </source>
</evidence>
<dbReference type="EMBL" id="MHCL01000011">
    <property type="protein sequence ID" value="OGY21421.1"/>
    <property type="molecule type" value="Genomic_DNA"/>
</dbReference>
<dbReference type="SUPFAM" id="SSF56059">
    <property type="entry name" value="Glutathione synthetase ATP-binding domain-like"/>
    <property type="match status" value="1"/>
</dbReference>
<organism evidence="6 7">
    <name type="scientific">Candidatus Chisholmbacteria bacterium RIFCSPLOWO2_01_FULL_49_14</name>
    <dbReference type="NCBI Taxonomy" id="1797593"/>
    <lineage>
        <taxon>Bacteria</taxon>
        <taxon>Candidatus Chisholmiibacteriota</taxon>
    </lineage>
</organism>
<evidence type="ECO:0000256" key="1">
    <source>
        <dbReference type="ARBA" id="ARBA00010871"/>
    </source>
</evidence>
<dbReference type="InterPro" id="IPR011095">
    <property type="entry name" value="Dala_Dala_lig_C"/>
</dbReference>
<sequence length="358" mass="40965">MNNLKDHQLASEAFLSLPKKVGLIYSEVKREYFPTEVQYLTEKDALDDAQIIAKYLEAMGIKAFLYPGDPQLPERLRKHKPDLAINLVGSVKGNEYLASTIPAVLELLEIPYTGAGILGESLSYNKFLIKKLLQQNGVPVPNYQLMNSATDPLDPTLRYPLITKLNEIHGAVEITQNSVSENETHLRERLKYLIRTYEQPVLVEEFIVGREITAMLLEGLNKKIYLAEKVFTKAEEKYIFATFEDQWLEEGEEAFHYQRFDDRLLKEYVRKAFEITKMADYAKFDTRLDISGRYYFIDCNSNPAFGPKETDCALSNILDLYGISFTEILKRLMLNTMRDATGIGTKVYPTPEGNGEIQ</sequence>
<evidence type="ECO:0000313" key="6">
    <source>
        <dbReference type="EMBL" id="OGY21421.1"/>
    </source>
</evidence>
<keyword evidence="2" id="KW-0436">Ligase</keyword>
<dbReference type="PANTHER" id="PTHR23132">
    <property type="entry name" value="D-ALANINE--D-ALANINE LIGASE"/>
    <property type="match status" value="1"/>
</dbReference>
<evidence type="ECO:0000259" key="5">
    <source>
        <dbReference type="PROSITE" id="PS50975"/>
    </source>
</evidence>
<dbReference type="PANTHER" id="PTHR23132:SF23">
    <property type="entry name" value="D-ALANINE--D-ALANINE LIGASE B"/>
    <property type="match status" value="1"/>
</dbReference>
<dbReference type="STRING" id="1797593.A3A65_00145"/>
<dbReference type="SUPFAM" id="SSF52440">
    <property type="entry name" value="PreATP-grasp domain"/>
    <property type="match status" value="1"/>
</dbReference>
<dbReference type="PROSITE" id="PS50975">
    <property type="entry name" value="ATP_GRASP"/>
    <property type="match status" value="1"/>
</dbReference>
<evidence type="ECO:0000256" key="4">
    <source>
        <dbReference type="PROSITE-ProRule" id="PRU00409"/>
    </source>
</evidence>
<keyword evidence="4" id="KW-0067">ATP-binding</keyword>
<evidence type="ECO:0000256" key="2">
    <source>
        <dbReference type="ARBA" id="ARBA00022598"/>
    </source>
</evidence>
<keyword evidence="3" id="KW-0961">Cell wall biogenesis/degradation</keyword>
<accession>A0A1G1W1A2</accession>
<comment type="similarity">
    <text evidence="1">Belongs to the D-alanine--D-alanine ligase family.</text>
</comment>
<dbReference type="GO" id="GO:0008716">
    <property type="term" value="F:D-alanine-D-alanine ligase activity"/>
    <property type="evidence" value="ECO:0007669"/>
    <property type="project" value="InterPro"/>
</dbReference>
<dbReference type="InterPro" id="IPR011761">
    <property type="entry name" value="ATP-grasp"/>
</dbReference>
<name>A0A1G1W1A2_9BACT</name>
<dbReference type="GO" id="GO:0005524">
    <property type="term" value="F:ATP binding"/>
    <property type="evidence" value="ECO:0007669"/>
    <property type="project" value="UniProtKB-UniRule"/>
</dbReference>
<protein>
    <recommendedName>
        <fullName evidence="5">ATP-grasp domain-containing protein</fullName>
    </recommendedName>
</protein>
<dbReference type="Gene3D" id="3.30.470.20">
    <property type="entry name" value="ATP-grasp fold, B domain"/>
    <property type="match status" value="1"/>
</dbReference>
<dbReference type="AlphaFoldDB" id="A0A1G1W1A2"/>
<dbReference type="InterPro" id="IPR016185">
    <property type="entry name" value="PreATP-grasp_dom_sf"/>
</dbReference>
<dbReference type="Pfam" id="PF07478">
    <property type="entry name" value="Dala_Dala_lig_C"/>
    <property type="match status" value="1"/>
</dbReference>
<dbReference type="GO" id="GO:0071555">
    <property type="term" value="P:cell wall organization"/>
    <property type="evidence" value="ECO:0007669"/>
    <property type="project" value="UniProtKB-KW"/>
</dbReference>
<proteinExistence type="inferred from homology"/>
<reference evidence="6 7" key="1">
    <citation type="journal article" date="2016" name="Nat. Commun.">
        <title>Thousands of microbial genomes shed light on interconnected biogeochemical processes in an aquifer system.</title>
        <authorList>
            <person name="Anantharaman K."/>
            <person name="Brown C.T."/>
            <person name="Hug L.A."/>
            <person name="Sharon I."/>
            <person name="Castelle C.J."/>
            <person name="Probst A.J."/>
            <person name="Thomas B.C."/>
            <person name="Singh A."/>
            <person name="Wilkins M.J."/>
            <person name="Karaoz U."/>
            <person name="Brodie E.L."/>
            <person name="Williams K.H."/>
            <person name="Hubbard S.S."/>
            <person name="Banfield J.F."/>
        </authorList>
    </citation>
    <scope>NUCLEOTIDE SEQUENCE [LARGE SCALE GENOMIC DNA]</scope>
</reference>
<evidence type="ECO:0000313" key="7">
    <source>
        <dbReference type="Proteomes" id="UP000176723"/>
    </source>
</evidence>